<dbReference type="SUPFAM" id="SSF48452">
    <property type="entry name" value="TPR-like"/>
    <property type="match status" value="2"/>
</dbReference>
<keyword evidence="1" id="KW-1133">Transmembrane helix</keyword>
<dbReference type="AlphaFoldDB" id="A0AA37JPW2"/>
<evidence type="ECO:0008006" key="4">
    <source>
        <dbReference type="Google" id="ProtNLM"/>
    </source>
</evidence>
<protein>
    <recommendedName>
        <fullName evidence="4">LuxR family transcriptional regulator</fullName>
    </recommendedName>
</protein>
<dbReference type="InterPro" id="IPR016032">
    <property type="entry name" value="Sig_transdc_resp-reg_C-effctor"/>
</dbReference>
<gene>
    <name evidence="2" type="ORF">CE91St12_06590</name>
</gene>
<dbReference type="InterPro" id="IPR011990">
    <property type="entry name" value="TPR-like_helical_dom_sf"/>
</dbReference>
<keyword evidence="1" id="KW-0812">Transmembrane</keyword>
<evidence type="ECO:0000256" key="1">
    <source>
        <dbReference type="SAM" id="Phobius"/>
    </source>
</evidence>
<dbReference type="Proteomes" id="UP001055048">
    <property type="component" value="Unassembled WGS sequence"/>
</dbReference>
<sequence>MRQKVGFIFLHTLLMCTLYSCKSDNTANTAFDDKIILIENNPQQYLARIDTIRPNSVNDEKEATDFLLYSLAHNYINRNYYPSKELLLTSIQTFQRRNLPQQQLEALFLLAKIYRKEQDLSSEVHTIENAVRIAKSEEDSEWLFYLYSYLGDMYIRQYNTLKFIKYQTLANQCLKDIDFQDISLLAQINVAKSFLYVGKYKESYDTLQTIESKVKKDNVYYNDIKRLQGIALFKMDLLDSCIDNLEEALNEEELPEHKFTCHSILTYCYYLKKDLENAERHKKLAIENNTDTGIGFTETEFYTICAEFAGENGNREEQIACLQNANRLYQTAIENIGGQSLNEAIQAYTNIQEKKAFHKRLSLYRYGVTGLLLALCVGLAIHIRRRKKQVYEVLALQKQINTLENLRNVKDEIKNFILRDFEIAKKIAMLRATQQTQSAKFLKDLDKYNIVKGNDLLATHWEQFYKHIDISFGGFHSKLTKEYPALNEKELQLCCMLVSGFKTEEIAAIWMNSVFSVHKYKTNVRKKINAPEGADIIAFLKEKLSLQ</sequence>
<dbReference type="InterPro" id="IPR036388">
    <property type="entry name" value="WH-like_DNA-bd_sf"/>
</dbReference>
<dbReference type="GO" id="GO:0003677">
    <property type="term" value="F:DNA binding"/>
    <property type="evidence" value="ECO:0007669"/>
    <property type="project" value="InterPro"/>
</dbReference>
<evidence type="ECO:0000313" key="2">
    <source>
        <dbReference type="EMBL" id="GKH12449.1"/>
    </source>
</evidence>
<proteinExistence type="predicted"/>
<dbReference type="Gene3D" id="1.10.10.10">
    <property type="entry name" value="Winged helix-like DNA-binding domain superfamily/Winged helix DNA-binding domain"/>
    <property type="match status" value="1"/>
</dbReference>
<evidence type="ECO:0000313" key="3">
    <source>
        <dbReference type="Proteomes" id="UP001055048"/>
    </source>
</evidence>
<dbReference type="SUPFAM" id="SSF46894">
    <property type="entry name" value="C-terminal effector domain of the bipartite response regulators"/>
    <property type="match status" value="1"/>
</dbReference>
<dbReference type="Gene3D" id="1.25.40.10">
    <property type="entry name" value="Tetratricopeptide repeat domain"/>
    <property type="match status" value="1"/>
</dbReference>
<dbReference type="EMBL" id="BQNL01000001">
    <property type="protein sequence ID" value="GKH12449.1"/>
    <property type="molecule type" value="Genomic_DNA"/>
</dbReference>
<comment type="caution">
    <text evidence="2">The sequence shown here is derived from an EMBL/GenBank/DDBJ whole genome shotgun (WGS) entry which is preliminary data.</text>
</comment>
<reference evidence="2" key="1">
    <citation type="submission" date="2022-01" db="EMBL/GenBank/DDBJ databases">
        <title>Novel bile acid biosynthetic pathways are enriched in the microbiome of centenarians.</title>
        <authorList>
            <person name="Sato Y."/>
            <person name="Atarashi K."/>
            <person name="Plichta R.D."/>
            <person name="Arai Y."/>
            <person name="Sasajima S."/>
            <person name="Kearney M.S."/>
            <person name="Suda W."/>
            <person name="Takeshita K."/>
            <person name="Sasaki T."/>
            <person name="Okamoto S."/>
            <person name="Skelly N.A."/>
            <person name="Okamura Y."/>
            <person name="Vlamakis H."/>
            <person name="Li Y."/>
            <person name="Tanoue T."/>
            <person name="Takei H."/>
            <person name="Nittono H."/>
            <person name="Narushima S."/>
            <person name="Irie J."/>
            <person name="Itoh H."/>
            <person name="Moriya K."/>
            <person name="Sugiura Y."/>
            <person name="Suematsu M."/>
            <person name="Moritoki N."/>
            <person name="Shibata S."/>
            <person name="Littman R.D."/>
            <person name="Fischbach A.M."/>
            <person name="Uwamino Y."/>
            <person name="Inoue T."/>
            <person name="Honda A."/>
            <person name="Hattori M."/>
            <person name="Murai T."/>
            <person name="Xavier J.R."/>
            <person name="Hirose N."/>
            <person name="Honda K."/>
        </authorList>
    </citation>
    <scope>NUCLEOTIDE SEQUENCE</scope>
    <source>
        <strain evidence="2">CE91-St12</strain>
    </source>
</reference>
<feature type="transmembrane region" description="Helical" evidence="1">
    <location>
        <begin position="363"/>
        <end position="381"/>
    </location>
</feature>
<name>A0AA37JPW2_BACUN</name>
<dbReference type="PROSITE" id="PS51257">
    <property type="entry name" value="PROKAR_LIPOPROTEIN"/>
    <property type="match status" value="1"/>
</dbReference>
<organism evidence="2 3">
    <name type="scientific">Bacteroides uniformis</name>
    <dbReference type="NCBI Taxonomy" id="820"/>
    <lineage>
        <taxon>Bacteria</taxon>
        <taxon>Pseudomonadati</taxon>
        <taxon>Bacteroidota</taxon>
        <taxon>Bacteroidia</taxon>
        <taxon>Bacteroidales</taxon>
        <taxon>Bacteroidaceae</taxon>
        <taxon>Bacteroides</taxon>
    </lineage>
</organism>
<dbReference type="GO" id="GO:0006355">
    <property type="term" value="P:regulation of DNA-templated transcription"/>
    <property type="evidence" value="ECO:0007669"/>
    <property type="project" value="InterPro"/>
</dbReference>
<accession>A0AA37JPW2</accession>
<keyword evidence="1" id="KW-0472">Membrane</keyword>